<dbReference type="Pfam" id="PF00248">
    <property type="entry name" value="Aldo_ket_red"/>
    <property type="match status" value="1"/>
</dbReference>
<reference evidence="2" key="1">
    <citation type="submission" date="2020-02" db="EMBL/GenBank/DDBJ databases">
        <authorList>
            <person name="Meier V. D."/>
        </authorList>
    </citation>
    <scope>NUCLEOTIDE SEQUENCE</scope>
    <source>
        <strain evidence="2">AVDCRST_MAG22</strain>
    </source>
</reference>
<dbReference type="InterPro" id="IPR036812">
    <property type="entry name" value="NAD(P)_OxRdtase_dom_sf"/>
</dbReference>
<dbReference type="InterPro" id="IPR050523">
    <property type="entry name" value="AKR_Detox_Biosynth"/>
</dbReference>
<evidence type="ECO:0000259" key="1">
    <source>
        <dbReference type="Pfam" id="PF00248"/>
    </source>
</evidence>
<dbReference type="PANTHER" id="PTHR43364">
    <property type="entry name" value="NADH-SPECIFIC METHYLGLYOXAL REDUCTASE-RELATED"/>
    <property type="match status" value="1"/>
</dbReference>
<name>A0A6J4PLL1_9ACTN</name>
<gene>
    <name evidence="2" type="ORF">AVDCRST_MAG22-2068</name>
</gene>
<organism evidence="2">
    <name type="scientific">uncultured Rubrobacteraceae bacterium</name>
    <dbReference type="NCBI Taxonomy" id="349277"/>
    <lineage>
        <taxon>Bacteria</taxon>
        <taxon>Bacillati</taxon>
        <taxon>Actinomycetota</taxon>
        <taxon>Rubrobacteria</taxon>
        <taxon>Rubrobacterales</taxon>
        <taxon>Rubrobacteraceae</taxon>
        <taxon>environmental samples</taxon>
    </lineage>
</organism>
<dbReference type="EMBL" id="CADCUV010000084">
    <property type="protein sequence ID" value="CAA9413656.1"/>
    <property type="molecule type" value="Genomic_DNA"/>
</dbReference>
<accession>A0A6J4PLL1</accession>
<evidence type="ECO:0000313" key="2">
    <source>
        <dbReference type="EMBL" id="CAA9413656.1"/>
    </source>
</evidence>
<dbReference type="SUPFAM" id="SSF51430">
    <property type="entry name" value="NAD(P)-linked oxidoreductase"/>
    <property type="match status" value="1"/>
</dbReference>
<dbReference type="AlphaFoldDB" id="A0A6J4PLL1"/>
<dbReference type="GO" id="GO:0005829">
    <property type="term" value="C:cytosol"/>
    <property type="evidence" value="ECO:0007669"/>
    <property type="project" value="TreeGrafter"/>
</dbReference>
<proteinExistence type="predicted"/>
<sequence length="214" mass="23966">METFDTLVRSGKVRYVGCSNYSGWQLMKALGVSERHGYQRYVSQQIHYTLEAREAEYELAPLAVDQDCSILVWSPLAGGLLSGKYRRDQDATEGRHFEGWDEPPVRDEKRLYDIIEVLVEVADGRGVSAAQVAFAWLLGRPGVASIVVGARTDEQLADNLKAADLELSEDERERLDEVSAPPLIYPFWHQLKTASDRLGPADMPLLKGRTWGEG</sequence>
<feature type="domain" description="NADP-dependent oxidoreductase" evidence="1">
    <location>
        <begin position="1"/>
        <end position="179"/>
    </location>
</feature>
<dbReference type="InterPro" id="IPR023210">
    <property type="entry name" value="NADP_OxRdtase_dom"/>
</dbReference>
<dbReference type="Gene3D" id="3.20.20.100">
    <property type="entry name" value="NADP-dependent oxidoreductase domain"/>
    <property type="match status" value="1"/>
</dbReference>
<protein>
    <submittedName>
        <fullName evidence="2">Aldo/keto reductase, SMc04322 family</fullName>
    </submittedName>
</protein>
<dbReference type="PANTHER" id="PTHR43364:SF18">
    <property type="entry name" value="OXIDOREDUCTASE"/>
    <property type="match status" value="1"/>
</dbReference>